<accession>C1DG18</accession>
<protein>
    <submittedName>
        <fullName evidence="1">Uncharacterized protein</fullName>
    </submittedName>
</protein>
<dbReference type="Proteomes" id="UP000002424">
    <property type="component" value="Chromosome"/>
</dbReference>
<dbReference type="EMBL" id="CP001157">
    <property type="protein sequence ID" value="ACO76345.1"/>
    <property type="molecule type" value="Genomic_DNA"/>
</dbReference>
<evidence type="ECO:0000313" key="1">
    <source>
        <dbReference type="EMBL" id="ACO76345.1"/>
    </source>
</evidence>
<name>C1DG18_AZOVD</name>
<proteinExistence type="predicted"/>
<dbReference type="KEGG" id="avn:Avin_00780"/>
<gene>
    <name evidence="1" type="ordered locus">Avin_00780</name>
</gene>
<evidence type="ECO:0000313" key="2">
    <source>
        <dbReference type="Proteomes" id="UP000002424"/>
    </source>
</evidence>
<sequence>MHRLQEAVWQATGNLQLSESRGRVCNYAFNYIKRADDWLGTDFFVYYKDGIETLKVQLKGA</sequence>
<dbReference type="OrthoDB" id="6399918at2"/>
<organism evidence="1 2">
    <name type="scientific">Azotobacter vinelandii (strain DJ / ATCC BAA-1303)</name>
    <dbReference type="NCBI Taxonomy" id="322710"/>
    <lineage>
        <taxon>Bacteria</taxon>
        <taxon>Pseudomonadati</taxon>
        <taxon>Pseudomonadota</taxon>
        <taxon>Gammaproteobacteria</taxon>
        <taxon>Pseudomonadales</taxon>
        <taxon>Pseudomonadaceae</taxon>
        <taxon>Azotobacter</taxon>
    </lineage>
</organism>
<keyword evidence="2" id="KW-1185">Reference proteome</keyword>
<reference evidence="1 2" key="1">
    <citation type="journal article" date="2009" name="J. Bacteriol.">
        <title>Genome sequence of Azotobacter vinelandii, an obligate aerobe specialized to support diverse anaerobic metabolic processes.</title>
        <authorList>
            <person name="Setubal J.C."/>
            <person name="dos Santos P."/>
            <person name="Goldman B.S."/>
            <person name="Ertesvag H."/>
            <person name="Espin G."/>
            <person name="Rubio L.M."/>
            <person name="Valla S."/>
            <person name="Almeida N.F."/>
            <person name="Balasubramanian D."/>
            <person name="Cromes L."/>
            <person name="Curatti L."/>
            <person name="Du Z."/>
            <person name="Godsy E."/>
            <person name="Goodner B."/>
            <person name="Hellner-Burris K."/>
            <person name="Hernandez J.A."/>
            <person name="Houmiel K."/>
            <person name="Imperial J."/>
            <person name="Kennedy C."/>
            <person name="Larson T.J."/>
            <person name="Latreille P."/>
            <person name="Ligon L.S."/>
            <person name="Lu J."/>
            <person name="Maerk M."/>
            <person name="Miller N.M."/>
            <person name="Norton S."/>
            <person name="O'Carroll I.P."/>
            <person name="Paulsen I."/>
            <person name="Raulfs E.C."/>
            <person name="Roemer R."/>
            <person name="Rosser J."/>
            <person name="Segura D."/>
            <person name="Slater S."/>
            <person name="Stricklin S.L."/>
            <person name="Studholme D.J."/>
            <person name="Sun J."/>
            <person name="Viana C.J."/>
            <person name="Wallin E."/>
            <person name="Wang B."/>
            <person name="Wheeler C."/>
            <person name="Zhu H."/>
            <person name="Dean D.R."/>
            <person name="Dixon R."/>
            <person name="Wood D."/>
        </authorList>
    </citation>
    <scope>NUCLEOTIDE SEQUENCE [LARGE SCALE GENOMIC DNA]</scope>
    <source>
        <strain evidence="2">DJ / ATCC BAA-1303</strain>
    </source>
</reference>
<dbReference type="HOGENOM" id="CLU_2912478_0_0_6"/>
<dbReference type="EnsemblBacteria" id="ACO76345">
    <property type="protein sequence ID" value="ACO76345"/>
    <property type="gene ID" value="Avin_00780"/>
</dbReference>
<dbReference type="AlphaFoldDB" id="C1DG18"/>